<protein>
    <submittedName>
        <fullName evidence="3">Basic salivary proline-rich protein 1-like</fullName>
    </submittedName>
</protein>
<organism evidence="2 3">
    <name type="scientific">Pundamilia nyererei</name>
    <dbReference type="NCBI Taxonomy" id="303518"/>
    <lineage>
        <taxon>Eukaryota</taxon>
        <taxon>Metazoa</taxon>
        <taxon>Chordata</taxon>
        <taxon>Craniata</taxon>
        <taxon>Vertebrata</taxon>
        <taxon>Euteleostomi</taxon>
        <taxon>Actinopterygii</taxon>
        <taxon>Neopterygii</taxon>
        <taxon>Teleostei</taxon>
        <taxon>Neoteleostei</taxon>
        <taxon>Acanthomorphata</taxon>
        <taxon>Ovalentaria</taxon>
        <taxon>Cichlomorphae</taxon>
        <taxon>Cichliformes</taxon>
        <taxon>Cichlidae</taxon>
        <taxon>African cichlids</taxon>
        <taxon>Pseudocrenilabrinae</taxon>
        <taxon>Haplochromini</taxon>
        <taxon>Pundamilia</taxon>
    </lineage>
</organism>
<proteinExistence type="predicted"/>
<keyword evidence="2" id="KW-1185">Reference proteome</keyword>
<feature type="compositionally biased region" description="Low complexity" evidence="1">
    <location>
        <begin position="58"/>
        <end position="84"/>
    </location>
</feature>
<dbReference type="RefSeq" id="XP_005755813.1">
    <property type="nucleotide sequence ID" value="XM_005755756.1"/>
</dbReference>
<sequence length="211" mass="22992">MDYRFLPAGGSSSLRAVYVGEQQQQRKKQREAVVLLVAKALSSVCIGISAEKAAIYPRSSALRSSSFSDLRSSPAACPRGAAGPPRKEMYRGRPPPRGGYPPPFEGRGPPPPRPYPAPGYRDDRSRPRPPYHSGYHDHGPPDPYRRSPPRRRYPSPGSDSNRGGELWTGGPPRERSLSPRGPIPLDHNLVITVGNELNGPSGSASLCHLER</sequence>
<evidence type="ECO:0000256" key="1">
    <source>
        <dbReference type="SAM" id="MobiDB-lite"/>
    </source>
</evidence>
<feature type="compositionally biased region" description="Pro residues" evidence="1">
    <location>
        <begin position="93"/>
        <end position="117"/>
    </location>
</feature>
<dbReference type="AlphaFoldDB" id="A0A9Y3S701"/>
<feature type="region of interest" description="Disordered" evidence="1">
    <location>
        <begin position="58"/>
        <end position="186"/>
    </location>
</feature>
<evidence type="ECO:0000313" key="3">
    <source>
        <dbReference type="RefSeq" id="XP_005755813.1"/>
    </source>
</evidence>
<name>A0A9Y3S701_9CICH</name>
<feature type="compositionally biased region" description="Basic and acidic residues" evidence="1">
    <location>
        <begin position="134"/>
        <end position="145"/>
    </location>
</feature>
<evidence type="ECO:0000313" key="2">
    <source>
        <dbReference type="Proteomes" id="UP000695023"/>
    </source>
</evidence>
<dbReference type="GeneID" id="102211207"/>
<gene>
    <name evidence="3" type="primary">LOC102211207</name>
</gene>
<accession>A0A9Y3S701</accession>
<reference evidence="3" key="1">
    <citation type="submission" date="2025-08" db="UniProtKB">
        <authorList>
            <consortium name="RefSeq"/>
        </authorList>
    </citation>
    <scope>IDENTIFICATION</scope>
</reference>
<dbReference type="Proteomes" id="UP000695023">
    <property type="component" value="Unplaced"/>
</dbReference>